<sequence length="440" mass="49483">MEKRVRNIPYAGPTSGMLEHAWMDYLDPKSAGWARNTADNKAVFAQLDGIQVTESESHPGWDSSFKKNFSGDRGGPFYSQKIYSVLGNTSPVVLFKGESTEPTESWPSGHLYDQYYYSGPYLPCEPNLLSFPNTFRSLDRELDALGTKAISQCSPSNPSVDLGVAIGELIHDGIPSLIGSTLRKWRDLGGSDRKKAISHEHLNYEFGWKPLISDIRKLCSAIISANSILSNYSSNSGHLVRRRYDFPPTDDHASTVVLQNVSPWCNPSTNRLLVPGYVGKGQVFFTHRVQKRQWFSGAFTYYVPPSDTMRNDMARQVIQARKLLGLSLTPDVLWNLAPWSWAVDWFGNVGDVLSNWTDWAIDNQVLAYGYMMEHSIRSYNYIFSGPTGWYPLDQRPTDVTTFCETKIRRQATPYGFGVSWDDLSPRQLAIAASLGITRSK</sequence>
<accession>A0A514D7H0</accession>
<name>A0A514D7H0_9VIRU</name>
<organism evidence="1">
    <name type="scientific">Leviviridae sp</name>
    <dbReference type="NCBI Taxonomy" id="2027243"/>
    <lineage>
        <taxon>Viruses</taxon>
        <taxon>Riboviria</taxon>
        <taxon>Orthornavirae</taxon>
        <taxon>Lenarviricota</taxon>
        <taxon>Leviviricetes</taxon>
        <taxon>Norzivirales</taxon>
        <taxon>Fiersviridae</taxon>
    </lineage>
</organism>
<gene>
    <name evidence="1" type="ORF">H3Bulk42199_000003</name>
</gene>
<proteinExistence type="predicted"/>
<dbReference type="EMBL" id="MN034902">
    <property type="protein sequence ID" value="QDH89578.1"/>
    <property type="molecule type" value="Genomic_RNA"/>
</dbReference>
<reference evidence="1" key="1">
    <citation type="submission" date="2019-05" db="EMBL/GenBank/DDBJ databases">
        <title>Metatranscriptomic reconstruction reveals RNA viruses with the potential to shape carbon cycling in soil.</title>
        <authorList>
            <person name="Starr E.P."/>
            <person name="Nuccio E."/>
            <person name="Pett-Ridge J."/>
            <person name="Banfield J.F."/>
            <person name="Firestone M.K."/>
        </authorList>
    </citation>
    <scope>NUCLEOTIDE SEQUENCE</scope>
    <source>
        <strain evidence="1">H3_Bulk_42_scaffold_199</strain>
    </source>
</reference>
<protein>
    <submittedName>
        <fullName evidence="1">Uncharacterized protein</fullName>
    </submittedName>
</protein>
<evidence type="ECO:0000313" key="1">
    <source>
        <dbReference type="EMBL" id="QDH89578.1"/>
    </source>
</evidence>